<dbReference type="InterPro" id="IPR025166">
    <property type="entry name" value="Integrase_DNA_bind_dom"/>
</dbReference>
<dbReference type="Proteomes" id="UP000318422">
    <property type="component" value="Unassembled WGS sequence"/>
</dbReference>
<dbReference type="Gene3D" id="1.10.443.10">
    <property type="entry name" value="Intergrase catalytic core"/>
    <property type="match status" value="1"/>
</dbReference>
<evidence type="ECO:0000256" key="3">
    <source>
        <dbReference type="ARBA" id="ARBA00023125"/>
    </source>
</evidence>
<dbReference type="GO" id="GO:0006310">
    <property type="term" value="P:DNA recombination"/>
    <property type="evidence" value="ECO:0007669"/>
    <property type="project" value="UniProtKB-KW"/>
</dbReference>
<dbReference type="SUPFAM" id="SSF56349">
    <property type="entry name" value="DNA breaking-rejoining enzymes"/>
    <property type="match status" value="1"/>
</dbReference>
<evidence type="ECO:0000313" key="8">
    <source>
        <dbReference type="Proteomes" id="UP000318422"/>
    </source>
</evidence>
<dbReference type="InterPro" id="IPR053876">
    <property type="entry name" value="Phage_int_M"/>
</dbReference>
<dbReference type="GO" id="GO:0015074">
    <property type="term" value="P:DNA integration"/>
    <property type="evidence" value="ECO:0007669"/>
    <property type="project" value="UniProtKB-KW"/>
</dbReference>
<dbReference type="InterPro" id="IPR013762">
    <property type="entry name" value="Integrase-like_cat_sf"/>
</dbReference>
<evidence type="ECO:0000256" key="4">
    <source>
        <dbReference type="ARBA" id="ARBA00023172"/>
    </source>
</evidence>
<dbReference type="Pfam" id="PF13356">
    <property type="entry name" value="Arm-DNA-bind_3"/>
    <property type="match status" value="1"/>
</dbReference>
<dbReference type="Pfam" id="PF00589">
    <property type="entry name" value="Phage_integrase"/>
    <property type="match status" value="1"/>
</dbReference>
<name>A0A4Y4CZ22_ZOORA</name>
<proteinExistence type="inferred from homology"/>
<comment type="caution">
    <text evidence="7">The sequence shown here is derived from an EMBL/GenBank/DDBJ whole genome shotgun (WGS) entry which is preliminary data.</text>
</comment>
<keyword evidence="8" id="KW-1185">Reference proteome</keyword>
<accession>A0A4Y4CZ22</accession>
<dbReference type="CDD" id="cd00801">
    <property type="entry name" value="INT_P4_C"/>
    <property type="match status" value="1"/>
</dbReference>
<dbReference type="GO" id="GO:0003677">
    <property type="term" value="F:DNA binding"/>
    <property type="evidence" value="ECO:0007669"/>
    <property type="project" value="UniProtKB-KW"/>
</dbReference>
<dbReference type="PROSITE" id="PS51898">
    <property type="entry name" value="TYR_RECOMBINASE"/>
    <property type="match status" value="1"/>
</dbReference>
<feature type="domain" description="Tyr recombinase" evidence="6">
    <location>
        <begin position="203"/>
        <end position="389"/>
    </location>
</feature>
<dbReference type="PANTHER" id="PTHR30629">
    <property type="entry name" value="PROPHAGE INTEGRASE"/>
    <property type="match status" value="1"/>
</dbReference>
<evidence type="ECO:0000256" key="1">
    <source>
        <dbReference type="ARBA" id="ARBA00008857"/>
    </source>
</evidence>
<keyword evidence="4" id="KW-0233">DNA recombination</keyword>
<sequence>MPLTETQIKALKPGEKARKAADEKGLYLLVQPGGGKLWRLKYRVDGKEKLLALGAYPDVSLKMARERRDEARRLLADGIDPSEQRKAEAKARAEASGNTFEKIAREWHTKMLPTWVEGTANNTLRRMEISIFPVIGHKPMADLGAPELLSTIRRIEASGKLETAHRALQICGQVFRYAVATGRAERDPTGDLRGALPPARKKHRPAITTPPEVGALLRSIEVFKGTLIVHSALMLSPLVFVRPGELRKAEWAEIDLEKGEWNIPAERMKGWVRKGITTPHLVPLAPQAVAILRNLHPLTGRGVYVFAGRDPKQPMSNAAVNAGLRRMGYDTKTEMTGHGFRAMARTILHEELGVDREVIEHQLAHAVPDALGTAYNRTKFIKDRRRMMDLWADYLGRLKAGAEVVELPGRGVA</sequence>
<dbReference type="EMBL" id="BJNV01000039">
    <property type="protein sequence ID" value="GEC96287.1"/>
    <property type="molecule type" value="Genomic_DNA"/>
</dbReference>
<dbReference type="AlphaFoldDB" id="A0A4Y4CZ22"/>
<organism evidence="7 8">
    <name type="scientific">Zoogloea ramigera</name>
    <dbReference type="NCBI Taxonomy" id="350"/>
    <lineage>
        <taxon>Bacteria</taxon>
        <taxon>Pseudomonadati</taxon>
        <taxon>Pseudomonadota</taxon>
        <taxon>Betaproteobacteria</taxon>
        <taxon>Rhodocyclales</taxon>
        <taxon>Zoogloeaceae</taxon>
        <taxon>Zoogloea</taxon>
    </lineage>
</organism>
<gene>
    <name evidence="7" type="ORF">ZRA01_23600</name>
</gene>
<dbReference type="Pfam" id="PF22022">
    <property type="entry name" value="Phage_int_M"/>
    <property type="match status" value="1"/>
</dbReference>
<dbReference type="InterPro" id="IPR050808">
    <property type="entry name" value="Phage_Integrase"/>
</dbReference>
<reference evidence="7 8" key="1">
    <citation type="submission" date="2019-06" db="EMBL/GenBank/DDBJ databases">
        <title>Whole genome shotgun sequence of Zoogloea ramigera NBRC 15342.</title>
        <authorList>
            <person name="Hosoyama A."/>
            <person name="Uohara A."/>
            <person name="Ohji S."/>
            <person name="Ichikawa N."/>
        </authorList>
    </citation>
    <scope>NUCLEOTIDE SEQUENCE [LARGE SCALE GENOMIC DNA]</scope>
    <source>
        <strain evidence="7 8">NBRC 15342</strain>
    </source>
</reference>
<keyword evidence="2" id="KW-0229">DNA integration</keyword>
<dbReference type="InterPro" id="IPR002104">
    <property type="entry name" value="Integrase_catalytic"/>
</dbReference>
<evidence type="ECO:0000256" key="5">
    <source>
        <dbReference type="SAM" id="MobiDB-lite"/>
    </source>
</evidence>
<comment type="similarity">
    <text evidence="1">Belongs to the 'phage' integrase family.</text>
</comment>
<evidence type="ECO:0000256" key="2">
    <source>
        <dbReference type="ARBA" id="ARBA00022908"/>
    </source>
</evidence>
<dbReference type="OrthoDB" id="9775880at2"/>
<dbReference type="InterPro" id="IPR038488">
    <property type="entry name" value="Integrase_DNA-bd_sf"/>
</dbReference>
<dbReference type="InterPro" id="IPR010998">
    <property type="entry name" value="Integrase_recombinase_N"/>
</dbReference>
<evidence type="ECO:0000259" key="6">
    <source>
        <dbReference type="PROSITE" id="PS51898"/>
    </source>
</evidence>
<keyword evidence="3" id="KW-0238">DNA-binding</keyword>
<dbReference type="InterPro" id="IPR011010">
    <property type="entry name" value="DNA_brk_join_enz"/>
</dbReference>
<dbReference type="Gene3D" id="3.30.160.390">
    <property type="entry name" value="Integrase, DNA-binding domain"/>
    <property type="match status" value="1"/>
</dbReference>
<feature type="region of interest" description="Disordered" evidence="5">
    <location>
        <begin position="186"/>
        <end position="207"/>
    </location>
</feature>
<dbReference type="RefSeq" id="WP_141352451.1">
    <property type="nucleotide sequence ID" value="NZ_BJNV01000039.1"/>
</dbReference>
<dbReference type="PANTHER" id="PTHR30629:SF2">
    <property type="entry name" value="PROPHAGE INTEGRASE INTS-RELATED"/>
    <property type="match status" value="1"/>
</dbReference>
<evidence type="ECO:0000313" key="7">
    <source>
        <dbReference type="EMBL" id="GEC96287.1"/>
    </source>
</evidence>
<protein>
    <submittedName>
        <fullName evidence="7">Integrase</fullName>
    </submittedName>
</protein>
<dbReference type="Gene3D" id="1.10.150.130">
    <property type="match status" value="1"/>
</dbReference>